<name>A0A0A8WWW1_MESS1</name>
<dbReference type="AlphaFoldDB" id="A0A0A8WWW1"/>
<dbReference type="Proteomes" id="UP000031014">
    <property type="component" value="Unassembled WGS sequence"/>
</dbReference>
<accession>A0A0A8WWW1</accession>
<evidence type="ECO:0000313" key="2">
    <source>
        <dbReference type="Proteomes" id="UP000031014"/>
    </source>
</evidence>
<sequence length="73" mass="8242">MSGYKKLRLQVEGIKKKLRSGESITASELEAIKQKAAMNSSTDNLTLYAVAKKHVEVAKLEENEHDTEEQHEE</sequence>
<organism evidence="1 2">
    <name type="scientific">Mesobacillus selenatarsenatis (strain DSM 18680 / JCM 14380 / FERM P-15431 / SF-1)</name>
    <dbReference type="NCBI Taxonomy" id="1321606"/>
    <lineage>
        <taxon>Bacteria</taxon>
        <taxon>Bacillati</taxon>
        <taxon>Bacillota</taxon>
        <taxon>Bacilli</taxon>
        <taxon>Bacillales</taxon>
        <taxon>Bacillaceae</taxon>
        <taxon>Mesobacillus</taxon>
    </lineage>
</organism>
<protein>
    <submittedName>
        <fullName evidence="1">Uncharacterized protein</fullName>
    </submittedName>
</protein>
<dbReference type="RefSeq" id="WP_041964066.1">
    <property type="nucleotide sequence ID" value="NZ_BASE01000005.1"/>
</dbReference>
<dbReference type="STRING" id="1321606.SAMD00020551_0227"/>
<keyword evidence="2" id="KW-1185">Reference proteome</keyword>
<proteinExistence type="predicted"/>
<dbReference type="EMBL" id="BASE01000005">
    <property type="protein sequence ID" value="GAM12108.1"/>
    <property type="molecule type" value="Genomic_DNA"/>
</dbReference>
<gene>
    <name evidence="1" type="ORF">SAMD00020551_0227</name>
</gene>
<evidence type="ECO:0000313" key="1">
    <source>
        <dbReference type="EMBL" id="GAM12108.1"/>
    </source>
</evidence>
<reference evidence="1 2" key="1">
    <citation type="submission" date="2013-06" db="EMBL/GenBank/DDBJ databases">
        <title>Whole genome shotgun sequence of Bacillus selenatarsenatis SF-1.</title>
        <authorList>
            <person name="Kuroda M."/>
            <person name="Sei K."/>
            <person name="Yamashita M."/>
            <person name="Ike M."/>
        </authorList>
    </citation>
    <scope>NUCLEOTIDE SEQUENCE [LARGE SCALE GENOMIC DNA]</scope>
    <source>
        <strain evidence="1 2">SF-1</strain>
    </source>
</reference>
<comment type="caution">
    <text evidence="1">The sequence shown here is derived from an EMBL/GenBank/DDBJ whole genome shotgun (WGS) entry which is preliminary data.</text>
</comment>